<accession>A0A0K8ULP1</accession>
<name>A0A0K8ULP1_BACLA</name>
<evidence type="ECO:0000313" key="3">
    <source>
        <dbReference type="EMBL" id="JAI35876.1"/>
    </source>
</evidence>
<evidence type="ECO:0000256" key="1">
    <source>
        <dbReference type="SAM" id="MobiDB-lite"/>
    </source>
</evidence>
<gene>
    <name evidence="2" type="ORF">c0_g1_i1</name>
    <name evidence="3" type="ORF">c0_g1_i3</name>
</gene>
<feature type="region of interest" description="Disordered" evidence="1">
    <location>
        <begin position="1"/>
        <end position="27"/>
    </location>
</feature>
<dbReference type="AlphaFoldDB" id="A0A0K8ULP1"/>
<dbReference type="EMBL" id="GDHF01016438">
    <property type="protein sequence ID" value="JAI35876.1"/>
    <property type="molecule type" value="Transcribed_RNA"/>
</dbReference>
<sequence>MRRNHFGMPDSISPNTASPPRSRQRMSSGIMLQRLTATIAGTRRNTHYDMPENPRLRNIIRPWENETPWETETQGNPWAYKCASDDESNNNSSDSDDRYDNDEFTAISTFNRRMQNAENNSGLNELNVITDDDQLPPLHGYMHISPQSDDEYSDEPPHMAENEEMLKERFGFCPIPQDLLYDEGVSFNYNDNGNYESEYGDDIVHDYADYNVNPSTSKRALEKLFILQTSIWMDLPNFVIPMPAKEERAAGELSEYDLQQIRRGYSGFTL</sequence>
<organism evidence="2">
    <name type="scientific">Bactrocera latifrons</name>
    <name type="common">Malaysian fruit fly</name>
    <name type="synonym">Chaetodacus latifrons</name>
    <dbReference type="NCBI Taxonomy" id="174628"/>
    <lineage>
        <taxon>Eukaryota</taxon>
        <taxon>Metazoa</taxon>
        <taxon>Ecdysozoa</taxon>
        <taxon>Arthropoda</taxon>
        <taxon>Hexapoda</taxon>
        <taxon>Insecta</taxon>
        <taxon>Pterygota</taxon>
        <taxon>Neoptera</taxon>
        <taxon>Endopterygota</taxon>
        <taxon>Diptera</taxon>
        <taxon>Brachycera</taxon>
        <taxon>Muscomorpha</taxon>
        <taxon>Tephritoidea</taxon>
        <taxon>Tephritidae</taxon>
        <taxon>Bactrocera</taxon>
        <taxon>Bactrocera</taxon>
    </lineage>
</organism>
<feature type="region of interest" description="Disordered" evidence="1">
    <location>
        <begin position="66"/>
        <end position="100"/>
    </location>
</feature>
<feature type="compositionally biased region" description="Polar residues" evidence="1">
    <location>
        <begin position="12"/>
        <end position="27"/>
    </location>
</feature>
<protein>
    <submittedName>
        <fullName evidence="2">Uncharacterized protein</fullName>
    </submittedName>
</protein>
<proteinExistence type="predicted"/>
<reference evidence="2" key="1">
    <citation type="submission" date="2015-06" db="EMBL/GenBank/DDBJ databases">
        <authorList>
            <person name="Hoefler B.C."/>
            <person name="Straight P.D."/>
        </authorList>
    </citation>
    <scope>NUCLEOTIDE SEQUENCE</scope>
</reference>
<dbReference type="EMBL" id="GDHF01024680">
    <property type="protein sequence ID" value="JAI27634.1"/>
    <property type="molecule type" value="Transcribed_RNA"/>
</dbReference>
<evidence type="ECO:0000313" key="2">
    <source>
        <dbReference type="EMBL" id="JAI27634.1"/>
    </source>
</evidence>